<dbReference type="EMBL" id="JH429736">
    <property type="status" value="NOT_ANNOTATED_CDS"/>
    <property type="molecule type" value="Genomic_DNA"/>
</dbReference>
<dbReference type="AlphaFoldDB" id="T1IH63"/>
<dbReference type="eggNOG" id="KOG0375">
    <property type="taxonomic scope" value="Eukaryota"/>
</dbReference>
<dbReference type="PRINTS" id="PR00114">
    <property type="entry name" value="STPHPHTASE"/>
</dbReference>
<dbReference type="InterPro" id="IPR006186">
    <property type="entry name" value="Ser/Thr-sp_prot-phosphatase"/>
</dbReference>
<dbReference type="GO" id="GO:0005634">
    <property type="term" value="C:nucleus"/>
    <property type="evidence" value="ECO:0007669"/>
    <property type="project" value="TreeGrafter"/>
</dbReference>
<sequence length="130" mass="14550">MCFDVMPLGAVVDSKVFCAHGGIPPPWLGKGLVSAINDINVPLPDPEEGSKLAWELMWNDPISPQNLTDEIREELEATDGFAENRRRGTAHMFSAEALEAFLTRNRLSHVVRAHEVQQAGFQWHINYLVL</sequence>
<accession>T1IH63</accession>
<evidence type="ECO:0000313" key="3">
    <source>
        <dbReference type="Proteomes" id="UP000014500"/>
    </source>
</evidence>
<evidence type="ECO:0000313" key="2">
    <source>
        <dbReference type="EnsemblMetazoa" id="SMAR000170-PA"/>
    </source>
</evidence>
<dbReference type="HOGENOM" id="CLU_1943493_0_0_1"/>
<protein>
    <recommendedName>
        <fullName evidence="1">Calcineurin-like phosphoesterase domain-containing protein</fullName>
    </recommendedName>
</protein>
<dbReference type="PANTHER" id="PTHR11668">
    <property type="entry name" value="SERINE/THREONINE PROTEIN PHOSPHATASE"/>
    <property type="match status" value="1"/>
</dbReference>
<dbReference type="STRING" id="126957.T1IH63"/>
<dbReference type="GO" id="GO:0004722">
    <property type="term" value="F:protein serine/threonine phosphatase activity"/>
    <property type="evidence" value="ECO:0007669"/>
    <property type="project" value="TreeGrafter"/>
</dbReference>
<dbReference type="InterPro" id="IPR050341">
    <property type="entry name" value="PP1_catalytic_subunit"/>
</dbReference>
<reference evidence="2" key="2">
    <citation type="submission" date="2015-02" db="UniProtKB">
        <authorList>
            <consortium name="EnsemblMetazoa"/>
        </authorList>
    </citation>
    <scope>IDENTIFICATION</scope>
</reference>
<dbReference type="InterPro" id="IPR029052">
    <property type="entry name" value="Metallo-depent_PP-like"/>
</dbReference>
<reference evidence="3" key="1">
    <citation type="submission" date="2011-05" db="EMBL/GenBank/DDBJ databases">
        <authorList>
            <person name="Richards S.R."/>
            <person name="Qu J."/>
            <person name="Jiang H."/>
            <person name="Jhangiani S.N."/>
            <person name="Agravi P."/>
            <person name="Goodspeed R."/>
            <person name="Gross S."/>
            <person name="Mandapat C."/>
            <person name="Jackson L."/>
            <person name="Mathew T."/>
            <person name="Pu L."/>
            <person name="Thornton R."/>
            <person name="Saada N."/>
            <person name="Wilczek-Boney K.B."/>
            <person name="Lee S."/>
            <person name="Kovar C."/>
            <person name="Wu Y."/>
            <person name="Scherer S.E."/>
            <person name="Worley K.C."/>
            <person name="Muzny D.M."/>
            <person name="Gibbs R."/>
        </authorList>
    </citation>
    <scope>NUCLEOTIDE SEQUENCE</scope>
    <source>
        <strain evidence="3">Brora</strain>
    </source>
</reference>
<dbReference type="Pfam" id="PF00149">
    <property type="entry name" value="Metallophos"/>
    <property type="match status" value="1"/>
</dbReference>
<feature type="domain" description="Calcineurin-like phosphoesterase" evidence="1">
    <location>
        <begin position="2"/>
        <end position="117"/>
    </location>
</feature>
<dbReference type="PANTHER" id="PTHR11668:SF496">
    <property type="entry name" value="SERINE_THREONINE-PROTEIN PHOSPHATASE"/>
    <property type="match status" value="1"/>
</dbReference>
<dbReference type="Gene3D" id="3.60.21.10">
    <property type="match status" value="1"/>
</dbReference>
<dbReference type="CDD" id="cd00144">
    <property type="entry name" value="MPP_PPP_family"/>
    <property type="match status" value="1"/>
</dbReference>
<evidence type="ECO:0000259" key="1">
    <source>
        <dbReference type="Pfam" id="PF00149"/>
    </source>
</evidence>
<dbReference type="OMA" id="QWHINYL"/>
<dbReference type="Proteomes" id="UP000014500">
    <property type="component" value="Unassembled WGS sequence"/>
</dbReference>
<dbReference type="InterPro" id="IPR004843">
    <property type="entry name" value="Calcineurin-like_PHP"/>
</dbReference>
<name>T1IH63_STRMM</name>
<organism evidence="2 3">
    <name type="scientific">Strigamia maritima</name>
    <name type="common">European centipede</name>
    <name type="synonym">Geophilus maritimus</name>
    <dbReference type="NCBI Taxonomy" id="126957"/>
    <lineage>
        <taxon>Eukaryota</taxon>
        <taxon>Metazoa</taxon>
        <taxon>Ecdysozoa</taxon>
        <taxon>Arthropoda</taxon>
        <taxon>Myriapoda</taxon>
        <taxon>Chilopoda</taxon>
        <taxon>Pleurostigmophora</taxon>
        <taxon>Geophilomorpha</taxon>
        <taxon>Linotaeniidae</taxon>
        <taxon>Strigamia</taxon>
    </lineage>
</organism>
<keyword evidence="3" id="KW-1185">Reference proteome</keyword>
<dbReference type="PhylomeDB" id="T1IH63"/>
<dbReference type="GO" id="GO:0005737">
    <property type="term" value="C:cytoplasm"/>
    <property type="evidence" value="ECO:0007669"/>
    <property type="project" value="TreeGrafter"/>
</dbReference>
<proteinExistence type="predicted"/>
<dbReference type="EnsemblMetazoa" id="SMAR000170-RA">
    <property type="protein sequence ID" value="SMAR000170-PA"/>
    <property type="gene ID" value="SMAR000170"/>
</dbReference>
<dbReference type="SUPFAM" id="SSF56300">
    <property type="entry name" value="Metallo-dependent phosphatases"/>
    <property type="match status" value="1"/>
</dbReference>